<proteinExistence type="predicted"/>
<evidence type="ECO:0000313" key="2">
    <source>
        <dbReference type="Proteomes" id="UP000184267"/>
    </source>
</evidence>
<dbReference type="AlphaFoldDB" id="A0A1M2W706"/>
<reference evidence="1 2" key="1">
    <citation type="submission" date="2016-10" db="EMBL/GenBank/DDBJ databases">
        <title>Genome sequence of the basidiomycete white-rot fungus Trametes pubescens.</title>
        <authorList>
            <person name="Makela M.R."/>
            <person name="Granchi Z."/>
            <person name="Peng M."/>
            <person name="De Vries R.P."/>
            <person name="Grigoriev I."/>
            <person name="Riley R."/>
            <person name="Hilden K."/>
        </authorList>
    </citation>
    <scope>NUCLEOTIDE SEQUENCE [LARGE SCALE GENOMIC DNA]</scope>
    <source>
        <strain evidence="1 2">FBCC735</strain>
    </source>
</reference>
<sequence length="62" mass="6726">MDDLTLSEKCSHAIVLPSAVVHRTTAPIPNKNVRTGPYREFNQAKVLAPRRLMQKGAAGGVI</sequence>
<gene>
    <name evidence="1" type="ORF">TRAPUB_5941</name>
</gene>
<name>A0A1M2W706_TRAPU</name>
<accession>A0A1M2W706</accession>
<comment type="caution">
    <text evidence="1">The sequence shown here is derived from an EMBL/GenBank/DDBJ whole genome shotgun (WGS) entry which is preliminary data.</text>
</comment>
<protein>
    <submittedName>
        <fullName evidence="1">Uncharacterized protein</fullName>
    </submittedName>
</protein>
<evidence type="ECO:0000313" key="1">
    <source>
        <dbReference type="EMBL" id="OJT15613.1"/>
    </source>
</evidence>
<organism evidence="1 2">
    <name type="scientific">Trametes pubescens</name>
    <name type="common">White-rot fungus</name>
    <dbReference type="NCBI Taxonomy" id="154538"/>
    <lineage>
        <taxon>Eukaryota</taxon>
        <taxon>Fungi</taxon>
        <taxon>Dikarya</taxon>
        <taxon>Basidiomycota</taxon>
        <taxon>Agaricomycotina</taxon>
        <taxon>Agaricomycetes</taxon>
        <taxon>Polyporales</taxon>
        <taxon>Polyporaceae</taxon>
        <taxon>Trametes</taxon>
    </lineage>
</organism>
<keyword evidence="2" id="KW-1185">Reference proteome</keyword>
<dbReference type="Proteomes" id="UP000184267">
    <property type="component" value="Unassembled WGS sequence"/>
</dbReference>
<dbReference type="EMBL" id="MNAD01000147">
    <property type="protein sequence ID" value="OJT15613.1"/>
    <property type="molecule type" value="Genomic_DNA"/>
</dbReference>